<evidence type="ECO:0000313" key="2">
    <source>
        <dbReference type="Proteomes" id="UP000078240"/>
    </source>
</evidence>
<name>A0A179GMV0_PURLI</name>
<dbReference type="EMBL" id="LSBH01000005">
    <property type="protein sequence ID" value="OAQ78643.1"/>
    <property type="molecule type" value="Genomic_DNA"/>
</dbReference>
<gene>
    <name evidence="1" type="ORF">VFPBJ_06764</name>
</gene>
<accession>A0A179GMV0</accession>
<protein>
    <submittedName>
        <fullName evidence="1">Uncharacterized protein</fullName>
    </submittedName>
</protein>
<reference evidence="1 2" key="1">
    <citation type="submission" date="2016-01" db="EMBL/GenBank/DDBJ databases">
        <title>Biosynthesis of antibiotic leucinostatins and their inhibition on Phytophthora in bio-control Purpureocillium lilacinum.</title>
        <authorList>
            <person name="Wang G."/>
            <person name="Liu Z."/>
            <person name="Lin R."/>
            <person name="Li E."/>
            <person name="Mao Z."/>
            <person name="Ling J."/>
            <person name="Yin W."/>
            <person name="Xie B."/>
        </authorList>
    </citation>
    <scope>NUCLEOTIDE SEQUENCE [LARGE SCALE GENOMIC DNA]</scope>
    <source>
        <strain evidence="1">PLBJ-1</strain>
    </source>
</reference>
<comment type="caution">
    <text evidence="1">The sequence shown here is derived from an EMBL/GenBank/DDBJ whole genome shotgun (WGS) entry which is preliminary data.</text>
</comment>
<evidence type="ECO:0000313" key="1">
    <source>
        <dbReference type="EMBL" id="OAQ78643.1"/>
    </source>
</evidence>
<organism evidence="1 2">
    <name type="scientific">Purpureocillium lilacinum</name>
    <name type="common">Paecilomyces lilacinus</name>
    <dbReference type="NCBI Taxonomy" id="33203"/>
    <lineage>
        <taxon>Eukaryota</taxon>
        <taxon>Fungi</taxon>
        <taxon>Dikarya</taxon>
        <taxon>Ascomycota</taxon>
        <taxon>Pezizomycotina</taxon>
        <taxon>Sordariomycetes</taxon>
        <taxon>Hypocreomycetidae</taxon>
        <taxon>Hypocreales</taxon>
        <taxon>Ophiocordycipitaceae</taxon>
        <taxon>Purpureocillium</taxon>
    </lineage>
</organism>
<dbReference type="AlphaFoldDB" id="A0A179GMV0"/>
<proteinExistence type="predicted"/>
<dbReference type="PROSITE" id="PS51257">
    <property type="entry name" value="PROKAR_LIPOPROTEIN"/>
    <property type="match status" value="1"/>
</dbReference>
<dbReference type="Proteomes" id="UP000078240">
    <property type="component" value="Unassembled WGS sequence"/>
</dbReference>
<sequence length="227" mass="24863">MESRCSSGRRVSPVGASSTSLACLGWRVSKMRSLTPCACRSNGSQHLQLEADWGRRAWTGGPRRRGWQLGLTPRRRPLEAPSSFMPRTGIKQAGCIDVRGPRPRGGGVRVRGYALLPHMPEAAKHGRSMWPCANGPRSPPGLGSDATAGSRRTCTEACTSMRMWASLYVSGCMRYESAMRWMEACGQIRWRRRRRQQQAHGLGLRSVRGGAGRRLESLGKTVGSALG</sequence>